<comment type="similarity">
    <text evidence="2">Belongs to the CPA3 antiporters (TC 2.A.63) subunit B family.</text>
</comment>
<evidence type="ECO:0000313" key="9">
    <source>
        <dbReference type="EMBL" id="MFD2067546.1"/>
    </source>
</evidence>
<feature type="transmembrane region" description="Helical" evidence="7">
    <location>
        <begin position="9"/>
        <end position="26"/>
    </location>
</feature>
<keyword evidence="6 7" id="KW-0472">Membrane</keyword>
<keyword evidence="3" id="KW-1003">Cell membrane</keyword>
<reference evidence="10" key="1">
    <citation type="journal article" date="2019" name="Int. J. Syst. Evol. Microbiol.">
        <title>The Global Catalogue of Microorganisms (GCM) 10K type strain sequencing project: providing services to taxonomists for standard genome sequencing and annotation.</title>
        <authorList>
            <consortium name="The Broad Institute Genomics Platform"/>
            <consortium name="The Broad Institute Genome Sequencing Center for Infectious Disease"/>
            <person name="Wu L."/>
            <person name="Ma J."/>
        </authorList>
    </citation>
    <scope>NUCLEOTIDE SEQUENCE [LARGE SCALE GENOMIC DNA]</scope>
    <source>
        <strain evidence="10">JCM 16545</strain>
    </source>
</reference>
<dbReference type="InterPro" id="IPR007182">
    <property type="entry name" value="MnhB"/>
</dbReference>
<evidence type="ECO:0000256" key="4">
    <source>
        <dbReference type="ARBA" id="ARBA00022692"/>
    </source>
</evidence>
<keyword evidence="4 7" id="KW-0812">Transmembrane</keyword>
<feature type="transmembrane region" description="Helical" evidence="7">
    <location>
        <begin position="112"/>
        <end position="136"/>
    </location>
</feature>
<dbReference type="InterPro" id="IPR050622">
    <property type="entry name" value="CPA3_antiporter_subunitB"/>
</dbReference>
<comment type="caution">
    <text evidence="9">The sequence shown here is derived from an EMBL/GenBank/DDBJ whole genome shotgun (WGS) entry which is preliminary data.</text>
</comment>
<evidence type="ECO:0000256" key="5">
    <source>
        <dbReference type="ARBA" id="ARBA00022989"/>
    </source>
</evidence>
<evidence type="ECO:0000256" key="6">
    <source>
        <dbReference type="ARBA" id="ARBA00023136"/>
    </source>
</evidence>
<dbReference type="RefSeq" id="WP_229958138.1">
    <property type="nucleotide sequence ID" value="NZ_JAJJWI010000002.1"/>
</dbReference>
<evidence type="ECO:0000256" key="1">
    <source>
        <dbReference type="ARBA" id="ARBA00004651"/>
    </source>
</evidence>
<dbReference type="PANTHER" id="PTHR33932:SF4">
    <property type="entry name" value="NA(+)_H(+) ANTIPORTER SUBUNIT B"/>
    <property type="match status" value="1"/>
</dbReference>
<evidence type="ECO:0000256" key="3">
    <source>
        <dbReference type="ARBA" id="ARBA00022475"/>
    </source>
</evidence>
<evidence type="ECO:0000256" key="7">
    <source>
        <dbReference type="SAM" id="Phobius"/>
    </source>
</evidence>
<accession>A0ABW4WZ55</accession>
<feature type="domain" description="Na+/H+ antiporter MnhB subunit-related protein" evidence="8">
    <location>
        <begin position="108"/>
        <end position="171"/>
    </location>
</feature>
<feature type="domain" description="Na+/H+ antiporter MnhB subunit-related protein" evidence="8">
    <location>
        <begin position="5"/>
        <end position="67"/>
    </location>
</feature>
<sequence>MKTIILSTAIRLLTPLFQVFSIYILLRGHNHPGGGFIGGLIGAIAFVFDTLANGHESTEKTFFTLKVYQQPRKSGISYLQHYLQFIRMNIQRKKEAGQLDVQQQYCIQLRPVYLMALGLFIATISGTISLLLQQPFMTSQWPEFHIPVLGSPGTPLLFDLGVYLLVMGIILKIVFTLAKE</sequence>
<comment type="subcellular location">
    <subcellularLocation>
        <location evidence="1">Cell membrane</location>
        <topology evidence="1">Multi-pass membrane protein</topology>
    </subcellularLocation>
</comment>
<dbReference type="Pfam" id="PF04039">
    <property type="entry name" value="MnhB"/>
    <property type="match status" value="2"/>
</dbReference>
<dbReference type="PANTHER" id="PTHR33932">
    <property type="entry name" value="NA(+)/H(+) ANTIPORTER SUBUNIT B"/>
    <property type="match status" value="1"/>
</dbReference>
<proteinExistence type="inferred from homology"/>
<dbReference type="EMBL" id="JBHUHV010000037">
    <property type="protein sequence ID" value="MFD2067546.1"/>
    <property type="molecule type" value="Genomic_DNA"/>
</dbReference>
<protein>
    <submittedName>
        <fullName evidence="9">MnhB domain-containing protein</fullName>
    </submittedName>
</protein>
<dbReference type="Proteomes" id="UP001597369">
    <property type="component" value="Unassembled WGS sequence"/>
</dbReference>
<evidence type="ECO:0000256" key="2">
    <source>
        <dbReference type="ARBA" id="ARBA00009425"/>
    </source>
</evidence>
<keyword evidence="5 7" id="KW-1133">Transmembrane helix</keyword>
<organism evidence="9 10">
    <name type="scientific">Pontibacter silvestris</name>
    <dbReference type="NCBI Taxonomy" id="2305183"/>
    <lineage>
        <taxon>Bacteria</taxon>
        <taxon>Pseudomonadati</taxon>
        <taxon>Bacteroidota</taxon>
        <taxon>Cytophagia</taxon>
        <taxon>Cytophagales</taxon>
        <taxon>Hymenobacteraceae</taxon>
        <taxon>Pontibacter</taxon>
    </lineage>
</organism>
<feature type="transmembrane region" description="Helical" evidence="7">
    <location>
        <begin position="156"/>
        <end position="178"/>
    </location>
</feature>
<name>A0ABW4WZ55_9BACT</name>
<gene>
    <name evidence="9" type="ORF">ACFSKU_11685</name>
</gene>
<feature type="transmembrane region" description="Helical" evidence="7">
    <location>
        <begin position="32"/>
        <end position="52"/>
    </location>
</feature>
<evidence type="ECO:0000259" key="8">
    <source>
        <dbReference type="Pfam" id="PF04039"/>
    </source>
</evidence>
<evidence type="ECO:0000313" key="10">
    <source>
        <dbReference type="Proteomes" id="UP001597369"/>
    </source>
</evidence>
<keyword evidence="10" id="KW-1185">Reference proteome</keyword>